<evidence type="ECO:0000313" key="2">
    <source>
        <dbReference type="Proteomes" id="UP000267606"/>
    </source>
</evidence>
<dbReference type="WBParaSite" id="OFLC_0001254201-mRNA-1">
    <property type="protein sequence ID" value="OFLC_0001254201-mRNA-1"/>
    <property type="gene ID" value="OFLC_0001254201"/>
</dbReference>
<dbReference type="InterPro" id="IPR039360">
    <property type="entry name" value="Ras_GTPase"/>
</dbReference>
<dbReference type="PANTHER" id="PTHR10194:SF60">
    <property type="entry name" value="RAS GTPASE-ACTIVATING PROTEIN RASKOL"/>
    <property type="match status" value="1"/>
</dbReference>
<proteinExistence type="predicted"/>
<reference evidence="3" key="1">
    <citation type="submission" date="2016-06" db="UniProtKB">
        <authorList>
            <consortium name="WormBaseParasite"/>
        </authorList>
    </citation>
    <scope>IDENTIFICATION</scope>
</reference>
<sequence length="199" mass="23336">MIEQKQNTAQTKEFEQFSLPTFIKSKSGTNLKGQIIKLCKWHNCKTYFPFIRRTGNPLRDRMYRTENLLEIWIFEAKSVPVKRKHYCEICLDKTLYARTSAKPRGDICFWGEHFYFSLANKRLSDGDVILNFFKYFGRISIPKVDFAFYLSNSHGVLIATFTQKKQATIDPMILLRKTLLKTVELILKNNDNGLISKYV</sequence>
<dbReference type="Proteomes" id="UP000267606">
    <property type="component" value="Unassembled WGS sequence"/>
</dbReference>
<accession>A0A183HYH9</accession>
<dbReference type="PANTHER" id="PTHR10194">
    <property type="entry name" value="RAS GTPASE-ACTIVATING PROTEINS"/>
    <property type="match status" value="1"/>
</dbReference>
<organism evidence="3">
    <name type="scientific">Onchocerca flexuosa</name>
    <dbReference type="NCBI Taxonomy" id="387005"/>
    <lineage>
        <taxon>Eukaryota</taxon>
        <taxon>Metazoa</taxon>
        <taxon>Ecdysozoa</taxon>
        <taxon>Nematoda</taxon>
        <taxon>Chromadorea</taxon>
        <taxon>Rhabditida</taxon>
        <taxon>Spirurina</taxon>
        <taxon>Spiruromorpha</taxon>
        <taxon>Filarioidea</taxon>
        <taxon>Onchocercidae</taxon>
        <taxon>Onchocerca</taxon>
    </lineage>
</organism>
<dbReference type="AlphaFoldDB" id="A0A183HYH9"/>
<dbReference type="STRING" id="387005.A0A183HYH9"/>
<keyword evidence="2" id="KW-1185">Reference proteome</keyword>
<protein>
    <submittedName>
        <fullName evidence="3">C2 domain-containing protein</fullName>
    </submittedName>
</protein>
<reference evidence="1 2" key="2">
    <citation type="submission" date="2018-11" db="EMBL/GenBank/DDBJ databases">
        <authorList>
            <consortium name="Pathogen Informatics"/>
        </authorList>
    </citation>
    <scope>NUCLEOTIDE SEQUENCE [LARGE SCALE GENOMIC DNA]</scope>
</reference>
<gene>
    <name evidence="1" type="ORF">OFLC_LOCUS12541</name>
</gene>
<dbReference type="EMBL" id="UZAJ01039863">
    <property type="protein sequence ID" value="VDP11561.1"/>
    <property type="molecule type" value="Genomic_DNA"/>
</dbReference>
<evidence type="ECO:0000313" key="1">
    <source>
        <dbReference type="EMBL" id="VDP11561.1"/>
    </source>
</evidence>
<evidence type="ECO:0000313" key="3">
    <source>
        <dbReference type="WBParaSite" id="OFLC_0001254201-mRNA-1"/>
    </source>
</evidence>
<name>A0A183HYH9_9BILA</name>
<dbReference type="InterPro" id="IPR035892">
    <property type="entry name" value="C2_domain_sf"/>
</dbReference>
<dbReference type="SUPFAM" id="SSF49562">
    <property type="entry name" value="C2 domain (Calcium/lipid-binding domain, CaLB)"/>
    <property type="match status" value="1"/>
</dbReference>